<protein>
    <submittedName>
        <fullName evidence="2">Uncharacterized protein</fullName>
    </submittedName>
</protein>
<gene>
    <name evidence="2" type="ORF">JX265_011391</name>
</gene>
<feature type="compositionally biased region" description="Pro residues" evidence="1">
    <location>
        <begin position="122"/>
        <end position="137"/>
    </location>
</feature>
<sequence length="373" mass="42761">MPTYLCHGFRWHRKSILYFIVLQNVEDAAPQWIIAPRSAVALLEALYELYDFIPPSALLDGNGTPTLTQNYGSQNAQNRNNDSYAEERRGRRENATDSKSRGASRKRNKSSSRLRRPDRRPQTPPAPPPPPPLPPEPVGDVAFNDWSPIKMLEEYDPLNESVMSGPWAYMADYVVRIDNSISPMEEMLRYEERMKADKLRAMSGPSDETGRKVNTIGSKKAGWLEKLRDKLQREEDIRWYVVVCGDEERRYSEDGDYDEDDLDAEDVTLSEDEEFEFRLPEFAPYDVPPLEVQPLRLRTSDQAPAQRQRPSFDDKPPAVPEKDFPKSVSPPNPLQNLHEVGKASIELSMRPKAKQSTTGLRRLFTRKQVENPT</sequence>
<dbReference type="AlphaFoldDB" id="A0A9P9WCH8"/>
<dbReference type="EMBL" id="JAFIMR010000042">
    <property type="protein sequence ID" value="KAI1856750.1"/>
    <property type="molecule type" value="Genomic_DNA"/>
</dbReference>
<evidence type="ECO:0000256" key="1">
    <source>
        <dbReference type="SAM" id="MobiDB-lite"/>
    </source>
</evidence>
<proteinExistence type="predicted"/>
<accession>A0A9P9WCH8</accession>
<feature type="compositionally biased region" description="Basic and acidic residues" evidence="1">
    <location>
        <begin position="310"/>
        <end position="325"/>
    </location>
</feature>
<organism evidence="2 3">
    <name type="scientific">Neoarthrinium moseri</name>
    <dbReference type="NCBI Taxonomy" id="1658444"/>
    <lineage>
        <taxon>Eukaryota</taxon>
        <taxon>Fungi</taxon>
        <taxon>Dikarya</taxon>
        <taxon>Ascomycota</taxon>
        <taxon>Pezizomycotina</taxon>
        <taxon>Sordariomycetes</taxon>
        <taxon>Xylariomycetidae</taxon>
        <taxon>Amphisphaeriales</taxon>
        <taxon>Apiosporaceae</taxon>
        <taxon>Neoarthrinium</taxon>
    </lineage>
</organism>
<feature type="compositionally biased region" description="Polar residues" evidence="1">
    <location>
        <begin position="64"/>
        <end position="83"/>
    </location>
</feature>
<feature type="region of interest" description="Disordered" evidence="1">
    <location>
        <begin position="300"/>
        <end position="373"/>
    </location>
</feature>
<dbReference type="Proteomes" id="UP000829685">
    <property type="component" value="Unassembled WGS sequence"/>
</dbReference>
<comment type="caution">
    <text evidence="2">The sequence shown here is derived from an EMBL/GenBank/DDBJ whole genome shotgun (WGS) entry which is preliminary data.</text>
</comment>
<evidence type="ECO:0000313" key="2">
    <source>
        <dbReference type="EMBL" id="KAI1856750.1"/>
    </source>
</evidence>
<feature type="compositionally biased region" description="Basic residues" evidence="1">
    <location>
        <begin position="102"/>
        <end position="118"/>
    </location>
</feature>
<feature type="compositionally biased region" description="Basic and acidic residues" evidence="1">
    <location>
        <begin position="85"/>
        <end position="100"/>
    </location>
</feature>
<reference evidence="2" key="1">
    <citation type="submission" date="2021-03" db="EMBL/GenBank/DDBJ databases">
        <title>Revisited historic fungal species revealed as producer of novel bioactive compounds through whole genome sequencing and comparative genomics.</title>
        <authorList>
            <person name="Vignolle G.A."/>
            <person name="Hochenegger N."/>
            <person name="Mach R.L."/>
            <person name="Mach-Aigner A.R."/>
            <person name="Javad Rahimi M."/>
            <person name="Salim K.A."/>
            <person name="Chan C.M."/>
            <person name="Lim L.B.L."/>
            <person name="Cai F."/>
            <person name="Druzhinina I.S."/>
            <person name="U'Ren J.M."/>
            <person name="Derntl C."/>
        </authorList>
    </citation>
    <scope>NUCLEOTIDE SEQUENCE</scope>
    <source>
        <strain evidence="2">TUCIM 5799</strain>
    </source>
</reference>
<feature type="compositionally biased region" description="Polar residues" evidence="1">
    <location>
        <begin position="300"/>
        <end position="309"/>
    </location>
</feature>
<keyword evidence="3" id="KW-1185">Reference proteome</keyword>
<feature type="region of interest" description="Disordered" evidence="1">
    <location>
        <begin position="64"/>
        <end position="142"/>
    </location>
</feature>
<name>A0A9P9WCH8_9PEZI</name>
<evidence type="ECO:0000313" key="3">
    <source>
        <dbReference type="Proteomes" id="UP000829685"/>
    </source>
</evidence>